<dbReference type="InterPro" id="IPR051635">
    <property type="entry name" value="SNAT-like"/>
</dbReference>
<keyword evidence="1" id="KW-0808">Transferase</keyword>
<dbReference type="Proteomes" id="UP001498771">
    <property type="component" value="Unassembled WGS sequence"/>
</dbReference>
<dbReference type="SUPFAM" id="SSF55729">
    <property type="entry name" value="Acyl-CoA N-acyltransferases (Nat)"/>
    <property type="match status" value="1"/>
</dbReference>
<evidence type="ECO:0000256" key="2">
    <source>
        <dbReference type="ARBA" id="ARBA00023315"/>
    </source>
</evidence>
<dbReference type="PROSITE" id="PS51186">
    <property type="entry name" value="GNAT"/>
    <property type="match status" value="1"/>
</dbReference>
<gene>
    <name evidence="5" type="ORF">BZA70DRAFT_286495</name>
</gene>
<dbReference type="Pfam" id="PF13673">
    <property type="entry name" value="Acetyltransf_10"/>
    <property type="match status" value="1"/>
</dbReference>
<sequence>MAPLPDHVLFRPLGPADIEKVVKLEAKTIPSRECTGKERVSYWLRAAPELSAGMFVRIPPRKGTSCRKMSRRRSSTDSAASSASSTSSSSSYNSRKGPESKLADAEEEDLDHCCDVSACPRSREKLIAFIIGSKFVGDEISDEALSVPIRSNSVNLKKLRHRLCCANNNSSPDAASADELKGIGHLEYGDKIVIQAFSVDPDYQGMKLGTTILRDYIQRLSTQAVASKIVILAHADMVPFYEKLGFYDSGGSQINANGADDWHNVWISLDDGED</sequence>
<feature type="compositionally biased region" description="Basic residues" evidence="3">
    <location>
        <begin position="64"/>
        <end position="73"/>
    </location>
</feature>
<dbReference type="EMBL" id="JBBJBU010000001">
    <property type="protein sequence ID" value="KAK7207117.1"/>
    <property type="molecule type" value="Genomic_DNA"/>
</dbReference>
<protein>
    <recommendedName>
        <fullName evidence="4">N-acetyltransferase domain-containing protein</fullName>
    </recommendedName>
</protein>
<keyword evidence="2" id="KW-0012">Acyltransferase</keyword>
<evidence type="ECO:0000256" key="1">
    <source>
        <dbReference type="ARBA" id="ARBA00022679"/>
    </source>
</evidence>
<dbReference type="RefSeq" id="XP_064770150.1">
    <property type="nucleotide sequence ID" value="XM_064913871.1"/>
</dbReference>
<reference evidence="5 6" key="1">
    <citation type="submission" date="2024-03" db="EMBL/GenBank/DDBJ databases">
        <title>Genome-scale model development and genomic sequencing of the oleaginous clade Lipomyces.</title>
        <authorList>
            <consortium name="Lawrence Berkeley National Laboratory"/>
            <person name="Czajka J.J."/>
            <person name="Han Y."/>
            <person name="Kim J."/>
            <person name="Mondo S.J."/>
            <person name="Hofstad B.A."/>
            <person name="Robles A."/>
            <person name="Haridas S."/>
            <person name="Riley R."/>
            <person name="LaButti K."/>
            <person name="Pangilinan J."/>
            <person name="Andreopoulos W."/>
            <person name="Lipzen A."/>
            <person name="Yan J."/>
            <person name="Wang M."/>
            <person name="Ng V."/>
            <person name="Grigoriev I.V."/>
            <person name="Spatafora J.W."/>
            <person name="Magnuson J.K."/>
            <person name="Baker S.E."/>
            <person name="Pomraning K.R."/>
        </authorList>
    </citation>
    <scope>NUCLEOTIDE SEQUENCE [LARGE SCALE GENOMIC DNA]</scope>
    <source>
        <strain evidence="5 6">Phaff 52-87</strain>
    </source>
</reference>
<dbReference type="InterPro" id="IPR000182">
    <property type="entry name" value="GNAT_dom"/>
</dbReference>
<feature type="compositionally biased region" description="Low complexity" evidence="3">
    <location>
        <begin position="76"/>
        <end position="91"/>
    </location>
</feature>
<dbReference type="GeneID" id="90039383"/>
<evidence type="ECO:0000259" key="4">
    <source>
        <dbReference type="PROSITE" id="PS51186"/>
    </source>
</evidence>
<name>A0ABR1FBI3_9ASCO</name>
<organism evidence="5 6">
    <name type="scientific">Myxozyma melibiosi</name>
    <dbReference type="NCBI Taxonomy" id="54550"/>
    <lineage>
        <taxon>Eukaryota</taxon>
        <taxon>Fungi</taxon>
        <taxon>Dikarya</taxon>
        <taxon>Ascomycota</taxon>
        <taxon>Saccharomycotina</taxon>
        <taxon>Lipomycetes</taxon>
        <taxon>Lipomycetales</taxon>
        <taxon>Lipomycetaceae</taxon>
        <taxon>Myxozyma</taxon>
    </lineage>
</organism>
<evidence type="ECO:0000313" key="6">
    <source>
        <dbReference type="Proteomes" id="UP001498771"/>
    </source>
</evidence>
<accession>A0ABR1FBI3</accession>
<keyword evidence="6" id="KW-1185">Reference proteome</keyword>
<dbReference type="PANTHER" id="PTHR10908">
    <property type="entry name" value="SEROTONIN N-ACETYLTRANSFERASE"/>
    <property type="match status" value="1"/>
</dbReference>
<dbReference type="Gene3D" id="3.40.630.30">
    <property type="match status" value="1"/>
</dbReference>
<feature type="region of interest" description="Disordered" evidence="3">
    <location>
        <begin position="61"/>
        <end position="104"/>
    </location>
</feature>
<proteinExistence type="predicted"/>
<dbReference type="InterPro" id="IPR016181">
    <property type="entry name" value="Acyl_CoA_acyltransferase"/>
</dbReference>
<evidence type="ECO:0000256" key="3">
    <source>
        <dbReference type="SAM" id="MobiDB-lite"/>
    </source>
</evidence>
<comment type="caution">
    <text evidence="5">The sequence shown here is derived from an EMBL/GenBank/DDBJ whole genome shotgun (WGS) entry which is preliminary data.</text>
</comment>
<evidence type="ECO:0000313" key="5">
    <source>
        <dbReference type="EMBL" id="KAK7207117.1"/>
    </source>
</evidence>
<dbReference type="PANTHER" id="PTHR10908:SF0">
    <property type="entry name" value="SEROTONIN N-ACETYLTRANSFERASE"/>
    <property type="match status" value="1"/>
</dbReference>
<feature type="domain" description="N-acetyltransferase" evidence="4">
    <location>
        <begin position="100"/>
        <end position="272"/>
    </location>
</feature>